<protein>
    <submittedName>
        <fullName evidence="4">Uncharacterized protein</fullName>
    </submittedName>
</protein>
<dbReference type="Proteomes" id="UP001642409">
    <property type="component" value="Unassembled WGS sequence"/>
</dbReference>
<dbReference type="SUPFAM" id="SSF57184">
    <property type="entry name" value="Growth factor receptor domain"/>
    <property type="match status" value="1"/>
</dbReference>
<sequence length="1624" mass="175410">MLLLAISMSLDACTSLTTNLPCQLSSKTANLQLSLSGALGVASDATFLFFLEDNFDYTPFLLNLSITLSPASGLPIFSTQSASPTTPKINGSITGLQTCPTILPYQNNGKTQCISASLCATGIVDSSKVCQDASPVCTSFTVVEANILQCNAADCTQPYFLMNNNKKICLDSCASGILAGQQCFSTIPDCKVVSQATTDCLSTGCPVLNLAGTCATSCEATEYLLLSTLTFQMKCVSACTVFTQDSLSQKICLNSNSTCTSLIMRDQVAECVSACPIPVFVVQDKWKICTEKCPVDSPYADGALNKCVQVCPKFVLNDICADSCPSKIYILENQNKKCKASNEFCKLIPMGNDVYLCSDKCELYYENNAVGDVCTSTCSATNPYIEEDGKCSASCSQGVFDAQKKCQSADQVKNCKALIPDSGALLCTDACNSIYPFLSVEGNMNKCLKVCSSQVYDQTNTCLPSADNCNLIQLTTVESLPGAQCLEVCSGVNKFYQTQTYTGPGAQKDNQLMCVSECTTKTYNEQFKCIAADSTCPSFITDAAGGKKCLTICADPVNIYTSYTNGVASCVMSCPSTYFQTQPEQTLSDGTKVTVKLCIDETQARYCGGIVENQPQFYECVPQCPVSSVFINFVGGIKYCVDKCANQFYYENLTCLDTCASPYFTRQINGQRECVKSCIPFMEMTSGNNCVKRCDDLMINITVGAVQNLTCVASCKRFDEVSRMCLSDDVVCPLTRTTAQGIACVTRCLPGEVNDDSVCVAACPKTKYTYNGICVTTCPSNVYNNTDMTCVASVKSCAYFTVVNGQNLCHSNITLCDQYIERGQCVQKCSASNIALNKQCTYQCGNNYPFIIDGKCQPTCDTNLTVVRLGGQTIASQKYKEQIIDGQLLVLDNTTKLTNVYLDEILELPEMKLITTGKNFDVKGFRNLTRECYGSLSLTTCPYFRTNLKNTKYESTANITLFECLDSCDQYLSGKECVSVCLPTEFIEGNKCVSACSTKVFKKVQLDNFLPNNYTQLCLLPQELYQCKFYSTDAVTGISECLEMCSGKVNGSQCIPDCTPSLNKICVSSCKESDQGVCQLSTFCPNKIKVAFGQATCQDSCLSLTQGNQCVDKCAPQNDPATCAIVTPCASGTFDETTGQCLTDTTYCSFIKTDVTDGRKSCAEYCPKYANGKDCVDACPADLYLNIDRQCVKKCPSGYFQKIANADTTFTLTCLVNAQACMIQGFYLSSSAAGYECVDKCAVAALNGFCAATCGSQFIQDGQCVARCRSNIYTINAANNNECVVAAAGKPYKWDGVMYQQVSYCALQEKQICKDYCDPPLIKLSGTCKSVQCNTSQVYKFFEAPSCVEKCGSNIFYNVTNECTFSIQQCLFYEITSVTTGDKTVNTYNCTEYCNDFVNGKSCVKSCGTLYLEDKQCVAKCSGTQMSVQTALGKQCISDCSRSNLTNPLIQLNECVTTCTNNMVQVNTTHCDTACTGGMVVVDGICKALDSCPNLSYTDRYGNTVCQDSCPDGTFQYQGSCFANCPDGTELKGTSCKKSFPMKTFAIAAVGAVIVLCIVGIIVACGSGQIRKASQNVQKKAAASKGQTSVKQAPSYTNAPQKTTAKPAGKQPVKKSTKKIGGVQ</sequence>
<evidence type="ECO:0000256" key="2">
    <source>
        <dbReference type="SAM" id="Phobius"/>
    </source>
</evidence>
<organism evidence="4">
    <name type="scientific">Hexamita inflata</name>
    <dbReference type="NCBI Taxonomy" id="28002"/>
    <lineage>
        <taxon>Eukaryota</taxon>
        <taxon>Metamonada</taxon>
        <taxon>Diplomonadida</taxon>
        <taxon>Hexamitidae</taxon>
        <taxon>Hexamitinae</taxon>
        <taxon>Hexamita</taxon>
    </lineage>
</organism>
<proteinExistence type="predicted"/>
<keyword evidence="2" id="KW-1133">Transmembrane helix</keyword>
<accession>A0AA86R3D2</accession>
<feature type="region of interest" description="Disordered" evidence="1">
    <location>
        <begin position="1581"/>
        <end position="1624"/>
    </location>
</feature>
<reference evidence="4" key="1">
    <citation type="submission" date="2023-06" db="EMBL/GenBank/DDBJ databases">
        <authorList>
            <person name="Kurt Z."/>
        </authorList>
    </citation>
    <scope>NUCLEOTIDE SEQUENCE</scope>
</reference>
<evidence type="ECO:0000256" key="3">
    <source>
        <dbReference type="SAM" id="SignalP"/>
    </source>
</evidence>
<evidence type="ECO:0000256" key="1">
    <source>
        <dbReference type="SAM" id="MobiDB-lite"/>
    </source>
</evidence>
<feature type="transmembrane region" description="Helical" evidence="2">
    <location>
        <begin position="1545"/>
        <end position="1565"/>
    </location>
</feature>
<feature type="chain" id="PRO_5041683207" evidence="3">
    <location>
        <begin position="16"/>
        <end position="1624"/>
    </location>
</feature>
<comment type="caution">
    <text evidence="4">The sequence shown here is derived from an EMBL/GenBank/DDBJ whole genome shotgun (WGS) entry which is preliminary data.</text>
</comment>
<dbReference type="InterPro" id="IPR009030">
    <property type="entry name" value="Growth_fac_rcpt_cys_sf"/>
</dbReference>
<reference evidence="5 6" key="2">
    <citation type="submission" date="2024-07" db="EMBL/GenBank/DDBJ databases">
        <authorList>
            <person name="Akdeniz Z."/>
        </authorList>
    </citation>
    <scope>NUCLEOTIDE SEQUENCE [LARGE SCALE GENOMIC DNA]</scope>
</reference>
<keyword evidence="2" id="KW-0812">Transmembrane</keyword>
<evidence type="ECO:0000313" key="4">
    <source>
        <dbReference type="EMBL" id="CAI9965253.1"/>
    </source>
</evidence>
<keyword evidence="2" id="KW-0472">Membrane</keyword>
<gene>
    <name evidence="5" type="ORF">HINF_LOCUS12190</name>
    <name evidence="4" type="ORF">HINF_LOCUS52898</name>
</gene>
<keyword evidence="6" id="KW-1185">Reference proteome</keyword>
<evidence type="ECO:0000313" key="5">
    <source>
        <dbReference type="EMBL" id="CAL5991624.1"/>
    </source>
</evidence>
<evidence type="ECO:0000313" key="6">
    <source>
        <dbReference type="Proteomes" id="UP001642409"/>
    </source>
</evidence>
<dbReference type="EMBL" id="CATOUU010000985">
    <property type="protein sequence ID" value="CAI9965253.1"/>
    <property type="molecule type" value="Genomic_DNA"/>
</dbReference>
<keyword evidence="3" id="KW-0732">Signal</keyword>
<feature type="signal peptide" evidence="3">
    <location>
        <begin position="1"/>
        <end position="15"/>
    </location>
</feature>
<feature type="compositionally biased region" description="Polar residues" evidence="1">
    <location>
        <begin position="1585"/>
        <end position="1604"/>
    </location>
</feature>
<dbReference type="EMBL" id="CAXDID020000027">
    <property type="protein sequence ID" value="CAL5991624.1"/>
    <property type="molecule type" value="Genomic_DNA"/>
</dbReference>
<name>A0AA86R3D2_9EUKA</name>